<keyword evidence="5 7" id="KW-1133">Transmembrane helix</keyword>
<evidence type="ECO:0000256" key="5">
    <source>
        <dbReference type="ARBA" id="ARBA00022989"/>
    </source>
</evidence>
<keyword evidence="4 7" id="KW-0812">Transmembrane</keyword>
<accession>A0AA41VTI1</accession>
<feature type="transmembrane region" description="Helical" evidence="7">
    <location>
        <begin position="146"/>
        <end position="167"/>
    </location>
</feature>
<evidence type="ECO:0000313" key="8">
    <source>
        <dbReference type="EMBL" id="MCL7047225.1"/>
    </source>
</evidence>
<dbReference type="Proteomes" id="UP001177140">
    <property type="component" value="Unassembled WGS sequence"/>
</dbReference>
<feature type="transmembrane region" description="Helical" evidence="7">
    <location>
        <begin position="550"/>
        <end position="571"/>
    </location>
</feature>
<name>A0AA41VTI1_PAPNU</name>
<organism evidence="8 9">
    <name type="scientific">Papaver nudicaule</name>
    <name type="common">Iceland poppy</name>
    <dbReference type="NCBI Taxonomy" id="74823"/>
    <lineage>
        <taxon>Eukaryota</taxon>
        <taxon>Viridiplantae</taxon>
        <taxon>Streptophyta</taxon>
        <taxon>Embryophyta</taxon>
        <taxon>Tracheophyta</taxon>
        <taxon>Spermatophyta</taxon>
        <taxon>Magnoliopsida</taxon>
        <taxon>Ranunculales</taxon>
        <taxon>Papaveraceae</taxon>
        <taxon>Papaveroideae</taxon>
        <taxon>Papaver</taxon>
    </lineage>
</organism>
<evidence type="ECO:0000256" key="6">
    <source>
        <dbReference type="ARBA" id="ARBA00023136"/>
    </source>
</evidence>
<comment type="caution">
    <text evidence="8">The sequence shown here is derived from an EMBL/GenBank/DDBJ whole genome shotgun (WGS) entry which is preliminary data.</text>
</comment>
<dbReference type="PANTHER" id="PTHR31645">
    <property type="entry name" value="OLIGOPEPTIDE TRANSPORTER YGL114W-RELATED"/>
    <property type="match status" value="1"/>
</dbReference>
<protein>
    <recommendedName>
        <fullName evidence="10">Metal-nicotianamine transporter YSL7</fullName>
    </recommendedName>
</protein>
<feature type="transmembrane region" description="Helical" evidence="7">
    <location>
        <begin position="310"/>
        <end position="334"/>
    </location>
</feature>
<keyword evidence="3" id="KW-0813">Transport</keyword>
<gene>
    <name evidence="8" type="ORF">MKW94_023834</name>
</gene>
<feature type="transmembrane region" description="Helical" evidence="7">
    <location>
        <begin position="492"/>
        <end position="514"/>
    </location>
</feature>
<dbReference type="PANTHER" id="PTHR31645:SF20">
    <property type="entry name" value="METAL-NICOTIANAMINE TRANSPORTER YSL7"/>
    <property type="match status" value="1"/>
</dbReference>
<evidence type="ECO:0000256" key="3">
    <source>
        <dbReference type="ARBA" id="ARBA00022448"/>
    </source>
</evidence>
<feature type="transmembrane region" description="Helical" evidence="7">
    <location>
        <begin position="64"/>
        <end position="82"/>
    </location>
</feature>
<feature type="transmembrane region" description="Helical" evidence="7">
    <location>
        <begin position="592"/>
        <end position="615"/>
    </location>
</feature>
<dbReference type="NCBIfam" id="TIGR00728">
    <property type="entry name" value="OPT_sfam"/>
    <property type="match status" value="1"/>
</dbReference>
<evidence type="ECO:0000256" key="7">
    <source>
        <dbReference type="SAM" id="Phobius"/>
    </source>
</evidence>
<dbReference type="GO" id="GO:0016020">
    <property type="term" value="C:membrane"/>
    <property type="evidence" value="ECO:0007669"/>
    <property type="project" value="UniProtKB-SubCell"/>
</dbReference>
<feature type="transmembrane region" description="Helical" evidence="7">
    <location>
        <begin position="374"/>
        <end position="397"/>
    </location>
</feature>
<keyword evidence="6 7" id="KW-0472">Membrane</keyword>
<sequence>MDWAQLSPSLYVNGFCLQQKDFFWTYLLLKSLNAGTNSSPLVCLGVCLGPFVTLTVMKLSVTTGIIPSLNVAVSLLGFFFKFPGHFSSQPFTRQESTVVQTCVAAAASGIAFSSGYGSYILGMTKVVADQGPAMANTANNVVTLDLGWMLCFSALVSFVGLFAVLPLRKVMILDYKLTYPSGTATGYLINSFHTPQGAKLADKQVKTLFKWFGGSFAWGFFQWLLSTAASDGCGFAYLPGLKTVAQRSYFASTTYVGVGMMSPHSVNLSMLLGSVVSWGIIWPLIEQQEGKWYSAGLNASSLSGLQGYKVSIVIAMILGDGLFQLVLVLSKTLYNIIKTMRKSNVDVIPANISSKPAMSYDDQRRTEYFLKDQIPLCVGAAFYVVLAIISSIAVPIIFPSLKFYHITIIYIVAPVLAFCNSYGCGLSDWSFASHYGKLAIFIFGSWVGLNNGGIIAGLAACGITMGIVSTASDLMQDFKTGYLTLASPRSMFFSQMIGTSVAVITSPVMFWYFIREPFPNLGQPDSSHPAPLAKLYRGIALIASEGVSALPNNCLMLSIGFFSFAVFLNMVKQVMMHSNIKAHKYVPSATAMAIPFYLGGYYAINMCVGSLYRFWREWNDKAEADAFVPAVASGIICGDSLCGIPASIILWNCNHVVPAASVS</sequence>
<feature type="transmembrane region" description="Helical" evidence="7">
    <location>
        <begin position="403"/>
        <end position="422"/>
    </location>
</feature>
<reference evidence="8" key="1">
    <citation type="submission" date="2022-03" db="EMBL/GenBank/DDBJ databases">
        <title>A functionally conserved STORR gene fusion in Papaver species that diverged 16.8 million years ago.</title>
        <authorList>
            <person name="Catania T."/>
        </authorList>
    </citation>
    <scope>NUCLEOTIDE SEQUENCE</scope>
    <source>
        <strain evidence="8">S-191538</strain>
    </source>
</reference>
<dbReference type="Pfam" id="PF03169">
    <property type="entry name" value="OPT"/>
    <property type="match status" value="1"/>
</dbReference>
<evidence type="ECO:0000256" key="4">
    <source>
        <dbReference type="ARBA" id="ARBA00022692"/>
    </source>
</evidence>
<proteinExistence type="inferred from homology"/>
<keyword evidence="9" id="KW-1185">Reference proteome</keyword>
<dbReference type="EMBL" id="JAJJMA010290734">
    <property type="protein sequence ID" value="MCL7047225.1"/>
    <property type="molecule type" value="Genomic_DNA"/>
</dbReference>
<feature type="transmembrane region" description="Helical" evidence="7">
    <location>
        <begin position="627"/>
        <end position="651"/>
    </location>
</feature>
<feature type="transmembrane region" description="Helical" evidence="7">
    <location>
        <begin position="453"/>
        <end position="471"/>
    </location>
</feature>
<evidence type="ECO:0000313" key="9">
    <source>
        <dbReference type="Proteomes" id="UP001177140"/>
    </source>
</evidence>
<evidence type="ECO:0000256" key="2">
    <source>
        <dbReference type="ARBA" id="ARBA00010276"/>
    </source>
</evidence>
<dbReference type="InterPro" id="IPR004813">
    <property type="entry name" value="OPT"/>
</dbReference>
<feature type="transmembrane region" description="Helical" evidence="7">
    <location>
        <begin position="266"/>
        <end position="285"/>
    </location>
</feature>
<evidence type="ECO:0008006" key="10">
    <source>
        <dbReference type="Google" id="ProtNLM"/>
    </source>
</evidence>
<dbReference type="GO" id="GO:0035673">
    <property type="term" value="F:oligopeptide transmembrane transporter activity"/>
    <property type="evidence" value="ECO:0007669"/>
    <property type="project" value="InterPro"/>
</dbReference>
<dbReference type="AlphaFoldDB" id="A0AA41VTI1"/>
<comment type="subcellular location">
    <subcellularLocation>
        <location evidence="1">Membrane</location>
        <topology evidence="1">Multi-pass membrane protein</topology>
    </subcellularLocation>
</comment>
<dbReference type="InterPro" id="IPR045035">
    <property type="entry name" value="YSL-like"/>
</dbReference>
<comment type="similarity">
    <text evidence="2">Belongs to the YSL (TC 2.A.67.2) family.</text>
</comment>
<evidence type="ECO:0000256" key="1">
    <source>
        <dbReference type="ARBA" id="ARBA00004141"/>
    </source>
</evidence>